<organism evidence="2 3">
    <name type="scientific">Mycolicibacterium wolinskyi</name>
    <dbReference type="NCBI Taxonomy" id="59750"/>
    <lineage>
        <taxon>Bacteria</taxon>
        <taxon>Bacillati</taxon>
        <taxon>Actinomycetota</taxon>
        <taxon>Actinomycetes</taxon>
        <taxon>Mycobacteriales</taxon>
        <taxon>Mycobacteriaceae</taxon>
        <taxon>Mycolicibacterium</taxon>
    </lineage>
</organism>
<evidence type="ECO:0000259" key="1">
    <source>
        <dbReference type="Pfam" id="PF12680"/>
    </source>
</evidence>
<comment type="caution">
    <text evidence="2">The sequence shown here is derived from an EMBL/GenBank/DDBJ whole genome shotgun (WGS) entry which is preliminary data.</text>
</comment>
<dbReference type="InterPro" id="IPR032710">
    <property type="entry name" value="NTF2-like_dom_sf"/>
</dbReference>
<name>A0A1X2FEB2_9MYCO</name>
<dbReference type="Proteomes" id="UP000193964">
    <property type="component" value="Unassembled WGS sequence"/>
</dbReference>
<dbReference type="EMBL" id="LQQA01000010">
    <property type="protein sequence ID" value="ORX16648.1"/>
    <property type="molecule type" value="Genomic_DNA"/>
</dbReference>
<protein>
    <recommendedName>
        <fullName evidence="1">SnoaL-like domain-containing protein</fullName>
    </recommendedName>
</protein>
<dbReference type="Pfam" id="PF12680">
    <property type="entry name" value="SnoaL_2"/>
    <property type="match status" value="1"/>
</dbReference>
<evidence type="ECO:0000313" key="2">
    <source>
        <dbReference type="EMBL" id="ORX16648.1"/>
    </source>
</evidence>
<dbReference type="Gene3D" id="3.10.450.50">
    <property type="match status" value="1"/>
</dbReference>
<dbReference type="SUPFAM" id="SSF54427">
    <property type="entry name" value="NTF2-like"/>
    <property type="match status" value="1"/>
</dbReference>
<reference evidence="2 3" key="1">
    <citation type="submission" date="2016-01" db="EMBL/GenBank/DDBJ databases">
        <title>The new phylogeny of the genus Mycobacterium.</title>
        <authorList>
            <person name="Tarcisio F."/>
            <person name="Conor M."/>
            <person name="Antonella G."/>
            <person name="Elisabetta G."/>
            <person name="Giulia F.S."/>
            <person name="Sara T."/>
            <person name="Anna F."/>
            <person name="Clotilde B."/>
            <person name="Roberto B."/>
            <person name="Veronica D.S."/>
            <person name="Fabio R."/>
            <person name="Monica P."/>
            <person name="Olivier J."/>
            <person name="Enrico T."/>
            <person name="Nicola S."/>
        </authorList>
    </citation>
    <scope>NUCLEOTIDE SEQUENCE [LARGE SCALE GENOMIC DNA]</scope>
    <source>
        <strain evidence="2 3">ATCC 700010</strain>
    </source>
</reference>
<sequence length="169" mass="19018">MTMSSPSSESEQVAPVPGAADLVERFAQAWAQMDPDAFTPLFRPDVHLIHPIERDTHGVQQARNFMARTMSLIPDLRYDVQGWASGSDHVIIWGRLYGTIGGGPIEWPLVDRIKLEDGLIRERVAYFDPLVILGTVARRPSAWWPFVRGQLRRLSGGYTHPAGRQDERS</sequence>
<evidence type="ECO:0000313" key="3">
    <source>
        <dbReference type="Proteomes" id="UP000193964"/>
    </source>
</evidence>
<proteinExistence type="predicted"/>
<feature type="domain" description="SnoaL-like" evidence="1">
    <location>
        <begin position="23"/>
        <end position="122"/>
    </location>
</feature>
<dbReference type="AlphaFoldDB" id="A0A1X2FEB2"/>
<accession>A0A1X2FEB2</accession>
<dbReference type="InterPro" id="IPR037401">
    <property type="entry name" value="SnoaL-like"/>
</dbReference>
<gene>
    <name evidence="2" type="ORF">AWC31_21775</name>
</gene>